<dbReference type="EMBL" id="BAAATJ010000002">
    <property type="protein sequence ID" value="GAA2387303.1"/>
    <property type="molecule type" value="Genomic_DNA"/>
</dbReference>
<comment type="caution">
    <text evidence="3">The sequence shown here is derived from an EMBL/GenBank/DDBJ whole genome shotgun (WGS) entry which is preliminary data.</text>
</comment>
<keyword evidence="4" id="KW-1185">Reference proteome</keyword>
<organism evidence="3 4">
    <name type="scientific">Streptomyces glaucosporus</name>
    <dbReference type="NCBI Taxonomy" id="284044"/>
    <lineage>
        <taxon>Bacteria</taxon>
        <taxon>Bacillati</taxon>
        <taxon>Actinomycetota</taxon>
        <taxon>Actinomycetes</taxon>
        <taxon>Kitasatosporales</taxon>
        <taxon>Streptomycetaceae</taxon>
        <taxon>Streptomyces</taxon>
    </lineage>
</organism>
<accession>A0ABP5UX33</accession>
<dbReference type="Proteomes" id="UP001500058">
    <property type="component" value="Unassembled WGS sequence"/>
</dbReference>
<feature type="region of interest" description="Disordered" evidence="1">
    <location>
        <begin position="1"/>
        <end position="33"/>
    </location>
</feature>
<evidence type="ECO:0000256" key="1">
    <source>
        <dbReference type="SAM" id="MobiDB-lite"/>
    </source>
</evidence>
<feature type="transmembrane region" description="Helical" evidence="2">
    <location>
        <begin position="34"/>
        <end position="54"/>
    </location>
</feature>
<evidence type="ECO:0000313" key="3">
    <source>
        <dbReference type="EMBL" id="GAA2387303.1"/>
    </source>
</evidence>
<reference evidence="4" key="1">
    <citation type="journal article" date="2019" name="Int. J. Syst. Evol. Microbiol.">
        <title>The Global Catalogue of Microorganisms (GCM) 10K type strain sequencing project: providing services to taxonomists for standard genome sequencing and annotation.</title>
        <authorList>
            <consortium name="The Broad Institute Genomics Platform"/>
            <consortium name="The Broad Institute Genome Sequencing Center for Infectious Disease"/>
            <person name="Wu L."/>
            <person name="Ma J."/>
        </authorList>
    </citation>
    <scope>NUCLEOTIDE SEQUENCE [LARGE SCALE GENOMIC DNA]</scope>
    <source>
        <strain evidence="4">JCM 6921</strain>
    </source>
</reference>
<evidence type="ECO:0000256" key="2">
    <source>
        <dbReference type="SAM" id="Phobius"/>
    </source>
</evidence>
<keyword evidence="2" id="KW-1133">Transmembrane helix</keyword>
<dbReference type="RefSeq" id="WP_344629387.1">
    <property type="nucleotide sequence ID" value="NZ_BAAATJ010000002.1"/>
</dbReference>
<keyword evidence="2" id="KW-0812">Transmembrane</keyword>
<name>A0ABP5UX33_9ACTN</name>
<evidence type="ECO:0000313" key="4">
    <source>
        <dbReference type="Proteomes" id="UP001500058"/>
    </source>
</evidence>
<feature type="compositionally biased region" description="Low complexity" evidence="1">
    <location>
        <begin position="17"/>
        <end position="33"/>
    </location>
</feature>
<evidence type="ECO:0008006" key="5">
    <source>
        <dbReference type="Google" id="ProtNLM"/>
    </source>
</evidence>
<feature type="region of interest" description="Disordered" evidence="1">
    <location>
        <begin position="57"/>
        <end position="97"/>
    </location>
</feature>
<feature type="compositionally biased region" description="Polar residues" evidence="1">
    <location>
        <begin position="57"/>
        <end position="68"/>
    </location>
</feature>
<keyword evidence="2" id="KW-0472">Membrane</keyword>
<protein>
    <recommendedName>
        <fullName evidence="5">Secreted protein</fullName>
    </recommendedName>
</protein>
<sequence length="274" mass="29258">MNEPENSTGHGTGHGTAAGPHGEPRPGTARPRRALLPALAALLVLGAVGGGLAYTKTTADNADRSSPTRIWKKPAKTPSDDDPAPDPGRGRSDSALRKKLLPVPEGFSLGPDIAEFGNDAELSGRQAQALMEESVRGLPAEQRREHRAQVGKLRLQGVVMRSYVPDTGDFAAEIQIARMANEKAVRDLSGFRSELLEALSVFRDGPRIKGHGNARCFLPPEDGESELESMFCTAHQDGLLVSFSADGVKPFPEKAAAALLKDQLDHLESPGEYI</sequence>
<proteinExistence type="predicted"/>
<gene>
    <name evidence="3" type="ORF">GCM10010420_07910</name>
</gene>